<evidence type="ECO:0000313" key="3">
    <source>
        <dbReference type="EMBL" id="AAM03872.1"/>
    </source>
</evidence>
<dbReference type="PhylomeDB" id="Q8TTK6"/>
<dbReference type="InParanoid" id="Q8TTK6"/>
<dbReference type="InterPro" id="IPR011042">
    <property type="entry name" value="6-blade_b-propeller_TolB-like"/>
</dbReference>
<keyword evidence="4" id="KW-1185">Reference proteome</keyword>
<evidence type="ECO:0008006" key="5">
    <source>
        <dbReference type="Google" id="ProtNLM"/>
    </source>
</evidence>
<protein>
    <recommendedName>
        <fullName evidence="5">Cell surface protein</fullName>
    </recommendedName>
</protein>
<organism evidence="3 4">
    <name type="scientific">Methanosarcina acetivorans (strain ATCC 35395 / DSM 2834 / JCM 12185 / C2A)</name>
    <dbReference type="NCBI Taxonomy" id="188937"/>
    <lineage>
        <taxon>Archaea</taxon>
        <taxon>Methanobacteriati</taxon>
        <taxon>Methanobacteriota</taxon>
        <taxon>Stenosarchaea group</taxon>
        <taxon>Methanomicrobia</taxon>
        <taxon>Methanosarcinales</taxon>
        <taxon>Methanosarcinaceae</taxon>
        <taxon>Methanosarcina</taxon>
    </lineage>
</organism>
<proteinExistence type="predicted"/>
<dbReference type="PANTHER" id="PTHR24104:SF25">
    <property type="entry name" value="PROTEIN LIN-41"/>
    <property type="match status" value="1"/>
</dbReference>
<keyword evidence="1" id="KW-0677">Repeat</keyword>
<dbReference type="InterPro" id="IPR050952">
    <property type="entry name" value="TRIM-NHL_E3_ligases"/>
</dbReference>
<dbReference type="EMBL" id="AE010299">
    <property type="protein sequence ID" value="AAM03872.1"/>
    <property type="molecule type" value="Genomic_DNA"/>
</dbReference>
<dbReference type="SUPFAM" id="SSF63829">
    <property type="entry name" value="Calcium-dependent phosphotriesterase"/>
    <property type="match status" value="1"/>
</dbReference>
<keyword evidence="2" id="KW-1133">Transmembrane helix</keyword>
<dbReference type="Gene3D" id="2.120.10.30">
    <property type="entry name" value="TolB, C-terminal domain"/>
    <property type="match status" value="1"/>
</dbReference>
<dbReference type="InterPro" id="IPR001258">
    <property type="entry name" value="NHL_repeat"/>
</dbReference>
<dbReference type="PANTHER" id="PTHR24104">
    <property type="entry name" value="E3 UBIQUITIN-PROTEIN LIGASE NHLRC1-RELATED"/>
    <property type="match status" value="1"/>
</dbReference>
<evidence type="ECO:0000256" key="1">
    <source>
        <dbReference type="ARBA" id="ARBA00022737"/>
    </source>
</evidence>
<dbReference type="KEGG" id="mac:MA_0425"/>
<accession>Q8TTK6</accession>
<reference evidence="3 4" key="1">
    <citation type="journal article" date="2002" name="Genome Res.">
        <title>The genome of Methanosarcina acetivorans reveals extensive metabolic and physiological diversity.</title>
        <authorList>
            <person name="Galagan J.E."/>
            <person name="Nusbaum C."/>
            <person name="Roy A."/>
            <person name="Endrizzi M.G."/>
            <person name="Macdonald P."/>
            <person name="FitzHugh W."/>
            <person name="Calvo S."/>
            <person name="Engels R."/>
            <person name="Smirnov S."/>
            <person name="Atnoor D."/>
            <person name="Brown A."/>
            <person name="Allen N."/>
            <person name="Naylor J."/>
            <person name="Stange-Thomann N."/>
            <person name="DeArellano K."/>
            <person name="Johnson R."/>
            <person name="Linton L."/>
            <person name="McEwan P."/>
            <person name="McKernan K."/>
            <person name="Talamas J."/>
            <person name="Tirrell A."/>
            <person name="Ye W."/>
            <person name="Zimmer A."/>
            <person name="Barber R.D."/>
            <person name="Cann I."/>
            <person name="Graham D.E."/>
            <person name="Grahame D.A."/>
            <person name="Guss A."/>
            <person name="Hedderich R."/>
            <person name="Ingram-Smith C."/>
            <person name="Kuettner C.H."/>
            <person name="Krzycki J.A."/>
            <person name="Leigh J.A."/>
            <person name="Li W."/>
            <person name="Liu J."/>
            <person name="Mukhopadhyay B."/>
            <person name="Reeve J.N."/>
            <person name="Smith K."/>
            <person name="Springer T.A."/>
            <person name="Umayam L.A."/>
            <person name="White O."/>
            <person name="White R.H."/>
            <person name="de Macario E.C."/>
            <person name="Ferry J.G."/>
            <person name="Jarrell K.F."/>
            <person name="Jing H."/>
            <person name="Macario A.J.L."/>
            <person name="Paulsen I."/>
            <person name="Pritchett M."/>
            <person name="Sowers K.R."/>
            <person name="Swanson R.V."/>
            <person name="Zinder S.H."/>
            <person name="Lander E."/>
            <person name="Metcalf W.W."/>
            <person name="Birren B."/>
        </authorList>
    </citation>
    <scope>NUCLEOTIDE SEQUENCE [LARGE SCALE GENOMIC DNA]</scope>
    <source>
        <strain evidence="4">ATCC 35395 / DSM 2834 / JCM 12185 / C2A</strain>
    </source>
</reference>
<dbReference type="PROSITE" id="PS51125">
    <property type="entry name" value="NHL"/>
    <property type="match status" value="2"/>
</dbReference>
<name>Q8TTK6_METAC</name>
<keyword evidence="2" id="KW-0472">Membrane</keyword>
<evidence type="ECO:0000256" key="2">
    <source>
        <dbReference type="SAM" id="Phobius"/>
    </source>
</evidence>
<keyword evidence="2" id="KW-0812">Transmembrane</keyword>
<dbReference type="GO" id="GO:0008270">
    <property type="term" value="F:zinc ion binding"/>
    <property type="evidence" value="ECO:0007669"/>
    <property type="project" value="UniProtKB-KW"/>
</dbReference>
<gene>
    <name evidence="3" type="ordered locus">MA_0425</name>
</gene>
<dbReference type="EnsemblBacteria" id="AAM03872">
    <property type="protein sequence ID" value="AAM03872"/>
    <property type="gene ID" value="MA_0425"/>
</dbReference>
<dbReference type="Proteomes" id="UP000002487">
    <property type="component" value="Chromosome"/>
</dbReference>
<evidence type="ECO:0000313" key="4">
    <source>
        <dbReference type="Proteomes" id="UP000002487"/>
    </source>
</evidence>
<dbReference type="HOGENOM" id="CLU_1673974_0_0_2"/>
<dbReference type="AlphaFoldDB" id="Q8TTK6"/>
<sequence length="157" mass="17666">MIQKMKCQQVNIFRKILFCLVLLFLCLMIASATYAETYNFVTKRGSYGSGNGQFLLPCGIAVDSSGNVYVADDFNQRIQKFNSNGRYLTQWDSSRSGNGQIYDPTDIAVDSSGNVYVVESGYSRIQKFAPNFVDFPSIIVLVAAILVLTVIFRRKKW</sequence>
<feature type="transmembrane region" description="Helical" evidence="2">
    <location>
        <begin position="132"/>
        <end position="152"/>
    </location>
</feature>
<dbReference type="Pfam" id="PF01436">
    <property type="entry name" value="NHL"/>
    <property type="match status" value="2"/>
</dbReference>